<reference evidence="4 5" key="1">
    <citation type="submission" date="2019-07" db="EMBL/GenBank/DDBJ databases">
        <title>Whole genome shotgun sequence of Methylobacterium gnaphalii NBRC 107716.</title>
        <authorList>
            <person name="Hosoyama A."/>
            <person name="Uohara A."/>
            <person name="Ohji S."/>
            <person name="Ichikawa N."/>
        </authorList>
    </citation>
    <scope>NUCLEOTIDE SEQUENCE [LARGE SCALE GENOMIC DNA]</scope>
    <source>
        <strain evidence="4 5">NBRC 107716</strain>
    </source>
</reference>
<dbReference type="AlphaFoldDB" id="A0A512JHP6"/>
<dbReference type="CDD" id="cd18095">
    <property type="entry name" value="SpoU-like_rRNA-MTase"/>
    <property type="match status" value="1"/>
</dbReference>
<keyword evidence="2 4" id="KW-0808">Transferase</keyword>
<keyword evidence="5" id="KW-1185">Reference proteome</keyword>
<dbReference type="SUPFAM" id="SSF75217">
    <property type="entry name" value="alpha/beta knot"/>
    <property type="match status" value="1"/>
</dbReference>
<evidence type="ECO:0000313" key="4">
    <source>
        <dbReference type="EMBL" id="GEP09474.1"/>
    </source>
</evidence>
<dbReference type="PANTHER" id="PTHR43191:SF12">
    <property type="entry name" value="RRNA METHYLASE"/>
    <property type="match status" value="1"/>
</dbReference>
<dbReference type="PANTHER" id="PTHR43191">
    <property type="entry name" value="RRNA METHYLTRANSFERASE 3"/>
    <property type="match status" value="1"/>
</dbReference>
<dbReference type="GO" id="GO:0032259">
    <property type="term" value="P:methylation"/>
    <property type="evidence" value="ECO:0007669"/>
    <property type="project" value="UniProtKB-KW"/>
</dbReference>
<dbReference type="InterPro" id="IPR029026">
    <property type="entry name" value="tRNA_m1G_MTases_N"/>
</dbReference>
<evidence type="ECO:0000313" key="5">
    <source>
        <dbReference type="Proteomes" id="UP000321750"/>
    </source>
</evidence>
<dbReference type="EMBL" id="BJZV01000005">
    <property type="protein sequence ID" value="GEP09474.1"/>
    <property type="molecule type" value="Genomic_DNA"/>
</dbReference>
<accession>A0A512JHP6</accession>
<dbReference type="SUPFAM" id="SSF55315">
    <property type="entry name" value="L30e-like"/>
    <property type="match status" value="1"/>
</dbReference>
<dbReference type="InterPro" id="IPR001537">
    <property type="entry name" value="SpoU_MeTrfase"/>
</dbReference>
<dbReference type="GO" id="GO:0003723">
    <property type="term" value="F:RNA binding"/>
    <property type="evidence" value="ECO:0007669"/>
    <property type="project" value="InterPro"/>
</dbReference>
<keyword evidence="1 4" id="KW-0489">Methyltransferase</keyword>
<dbReference type="InterPro" id="IPR051259">
    <property type="entry name" value="rRNA_Methyltransferase"/>
</dbReference>
<sequence>MVAEPPLSPRAERGETLRVTTRSSCDGMCPRSAIPIDDPADPRLAPYAAIRERDLVGRQGRFIVEGEVTLRLMLSPASRFKAESILLLPERLAGFAELVATLPEPPPVYCAPRAVMSAVAGFPIHRGVLAVGVTGAPAEPDALIPAPSAPATVLGLVGLTNHDNVGGLFRNAAAFGADAVLLDPESCDPLYRKAIRVSAGAALTVHFARAASARALLDLAERHDLVPLAMTPGAEHDLADAPLPARVLVLLGSEGPGLAAELMAKSQTIRIGMAAGFDSLNVATAGAIALRELWRARRRI</sequence>
<dbReference type="GO" id="GO:0006396">
    <property type="term" value="P:RNA processing"/>
    <property type="evidence" value="ECO:0007669"/>
    <property type="project" value="InterPro"/>
</dbReference>
<dbReference type="Proteomes" id="UP000321750">
    <property type="component" value="Unassembled WGS sequence"/>
</dbReference>
<name>A0A512JHP6_9HYPH</name>
<gene>
    <name evidence="4" type="ORF">MGN01_13190</name>
</gene>
<evidence type="ECO:0000256" key="1">
    <source>
        <dbReference type="ARBA" id="ARBA00022603"/>
    </source>
</evidence>
<proteinExistence type="predicted"/>
<evidence type="ECO:0000256" key="2">
    <source>
        <dbReference type="ARBA" id="ARBA00022679"/>
    </source>
</evidence>
<comment type="caution">
    <text evidence="4">The sequence shown here is derived from an EMBL/GenBank/DDBJ whole genome shotgun (WGS) entry which is preliminary data.</text>
</comment>
<organism evidence="4 5">
    <name type="scientific">Methylobacterium gnaphalii</name>
    <dbReference type="NCBI Taxonomy" id="1010610"/>
    <lineage>
        <taxon>Bacteria</taxon>
        <taxon>Pseudomonadati</taxon>
        <taxon>Pseudomonadota</taxon>
        <taxon>Alphaproteobacteria</taxon>
        <taxon>Hyphomicrobiales</taxon>
        <taxon>Methylobacteriaceae</taxon>
        <taxon>Methylobacterium</taxon>
    </lineage>
</organism>
<dbReference type="Gene3D" id="3.40.1280.10">
    <property type="match status" value="1"/>
</dbReference>
<dbReference type="InterPro" id="IPR029028">
    <property type="entry name" value="Alpha/beta_knot_MTases"/>
</dbReference>
<evidence type="ECO:0000259" key="3">
    <source>
        <dbReference type="Pfam" id="PF00588"/>
    </source>
</evidence>
<dbReference type="InterPro" id="IPR029064">
    <property type="entry name" value="Ribosomal_eL30-like_sf"/>
</dbReference>
<dbReference type="Pfam" id="PF00588">
    <property type="entry name" value="SpoU_methylase"/>
    <property type="match status" value="1"/>
</dbReference>
<dbReference type="GO" id="GO:0008173">
    <property type="term" value="F:RNA methyltransferase activity"/>
    <property type="evidence" value="ECO:0007669"/>
    <property type="project" value="InterPro"/>
</dbReference>
<protein>
    <submittedName>
        <fullName evidence="4">RNA methyltransferase</fullName>
    </submittedName>
</protein>
<feature type="domain" description="tRNA/rRNA methyltransferase SpoU type" evidence="3">
    <location>
        <begin position="153"/>
        <end position="290"/>
    </location>
</feature>